<comment type="similarity">
    <text evidence="8">Belongs to the binding-protein-dependent transport system permease family.</text>
</comment>
<evidence type="ECO:0000256" key="2">
    <source>
        <dbReference type="ARBA" id="ARBA00022448"/>
    </source>
</evidence>
<dbReference type="PANTHER" id="PTHR43357">
    <property type="entry name" value="INNER MEMBRANE ABC TRANSPORTER PERMEASE PROTEIN YDCV"/>
    <property type="match status" value="1"/>
</dbReference>
<evidence type="ECO:0000256" key="7">
    <source>
        <dbReference type="ARBA" id="ARBA00023136"/>
    </source>
</evidence>
<keyword evidence="3" id="KW-1003">Cell membrane</keyword>
<dbReference type="Gene3D" id="1.10.3720.10">
    <property type="entry name" value="MetI-like"/>
    <property type="match status" value="1"/>
</dbReference>
<sequence>MFNFRGLLKYLLLGMFIIYLLLPMALIIIGSFGKKWFGTPFPEGVTLEWFQEVFSNVMFTRALWMSLFIAAMTVAMNLLIGIPAVYAIYMSHSKMLQRFFDSVIILPIAVPPLVMGMGLIQAYNWPSFSLVGTWQILLAAHCVFTLPFMIKPIMANLHLIEWEKLNEAAESLGAGAWFKTRQVLLPNLFPGIIAGALMTFAISLGEFQLAVLLSGSLTQTYPVALYQAFYFSTGFACSATSVLLVAAVLSLWGLTLLMKFMGIKREELGM</sequence>
<keyword evidence="6 8" id="KW-1133">Transmembrane helix</keyword>
<dbReference type="PROSITE" id="PS50928">
    <property type="entry name" value="ABC_TM1"/>
    <property type="match status" value="1"/>
</dbReference>
<dbReference type="SUPFAM" id="SSF161098">
    <property type="entry name" value="MetI-like"/>
    <property type="match status" value="1"/>
</dbReference>
<evidence type="ECO:0000256" key="5">
    <source>
        <dbReference type="ARBA" id="ARBA00022692"/>
    </source>
</evidence>
<comment type="subcellular location">
    <subcellularLocation>
        <location evidence="1">Cell inner membrane</location>
        <topology evidence="1">Multi-pass membrane protein</topology>
    </subcellularLocation>
    <subcellularLocation>
        <location evidence="8">Cell membrane</location>
        <topology evidence="8">Multi-pass membrane protein</topology>
    </subcellularLocation>
</comment>
<keyword evidence="11" id="KW-1185">Reference proteome</keyword>
<evidence type="ECO:0000256" key="3">
    <source>
        <dbReference type="ARBA" id="ARBA00022475"/>
    </source>
</evidence>
<feature type="transmembrane region" description="Helical" evidence="8">
    <location>
        <begin position="7"/>
        <end position="32"/>
    </location>
</feature>
<dbReference type="AlphaFoldDB" id="A0A081BZ40"/>
<feature type="transmembrane region" description="Helical" evidence="8">
    <location>
        <begin position="188"/>
        <end position="209"/>
    </location>
</feature>
<dbReference type="GO" id="GO:0005886">
    <property type="term" value="C:plasma membrane"/>
    <property type="evidence" value="ECO:0007669"/>
    <property type="project" value="UniProtKB-SubCell"/>
</dbReference>
<dbReference type="Pfam" id="PF00528">
    <property type="entry name" value="BPD_transp_1"/>
    <property type="match status" value="1"/>
</dbReference>
<protein>
    <submittedName>
        <fullName evidence="10">ABC transporter permease protein</fullName>
    </submittedName>
</protein>
<feature type="transmembrane region" description="Helical" evidence="8">
    <location>
        <begin position="99"/>
        <end position="120"/>
    </location>
</feature>
<keyword evidence="7 8" id="KW-0472">Membrane</keyword>
<dbReference type="InterPro" id="IPR000515">
    <property type="entry name" value="MetI-like"/>
</dbReference>
<feature type="transmembrane region" description="Helical" evidence="8">
    <location>
        <begin position="229"/>
        <end position="257"/>
    </location>
</feature>
<dbReference type="PANTHER" id="PTHR43357:SF4">
    <property type="entry name" value="INNER MEMBRANE ABC TRANSPORTER PERMEASE PROTEIN YDCV"/>
    <property type="match status" value="1"/>
</dbReference>
<dbReference type="STRING" id="1499967.U27_04562"/>
<gene>
    <name evidence="10" type="ORF">U27_04562</name>
</gene>
<dbReference type="HOGENOM" id="CLU_016047_3_2_0"/>
<evidence type="ECO:0000313" key="11">
    <source>
        <dbReference type="Proteomes" id="UP000030661"/>
    </source>
</evidence>
<dbReference type="GO" id="GO:0055085">
    <property type="term" value="P:transmembrane transport"/>
    <property type="evidence" value="ECO:0007669"/>
    <property type="project" value="InterPro"/>
</dbReference>
<evidence type="ECO:0000256" key="6">
    <source>
        <dbReference type="ARBA" id="ARBA00022989"/>
    </source>
</evidence>
<evidence type="ECO:0000256" key="1">
    <source>
        <dbReference type="ARBA" id="ARBA00004429"/>
    </source>
</evidence>
<dbReference type="CDD" id="cd06261">
    <property type="entry name" value="TM_PBP2"/>
    <property type="match status" value="1"/>
</dbReference>
<evidence type="ECO:0000313" key="10">
    <source>
        <dbReference type="EMBL" id="GAK57595.1"/>
    </source>
</evidence>
<reference evidence="10" key="1">
    <citation type="journal article" date="2015" name="PeerJ">
        <title>First genomic representation of candidate bacterial phylum KSB3 points to enhanced environmental sensing as a trigger of wastewater bulking.</title>
        <authorList>
            <person name="Sekiguchi Y."/>
            <person name="Ohashi A."/>
            <person name="Parks D.H."/>
            <person name="Yamauchi T."/>
            <person name="Tyson G.W."/>
            <person name="Hugenholtz P."/>
        </authorList>
    </citation>
    <scope>NUCLEOTIDE SEQUENCE [LARGE SCALE GENOMIC DNA]</scope>
</reference>
<keyword evidence="4" id="KW-0997">Cell inner membrane</keyword>
<dbReference type="EMBL" id="DF820466">
    <property type="protein sequence ID" value="GAK57595.1"/>
    <property type="molecule type" value="Genomic_DNA"/>
</dbReference>
<dbReference type="InterPro" id="IPR035906">
    <property type="entry name" value="MetI-like_sf"/>
</dbReference>
<evidence type="ECO:0000256" key="4">
    <source>
        <dbReference type="ARBA" id="ARBA00022519"/>
    </source>
</evidence>
<evidence type="ECO:0000256" key="8">
    <source>
        <dbReference type="RuleBase" id="RU363032"/>
    </source>
</evidence>
<feature type="domain" description="ABC transmembrane type-1" evidence="9">
    <location>
        <begin position="63"/>
        <end position="255"/>
    </location>
</feature>
<feature type="transmembrane region" description="Helical" evidence="8">
    <location>
        <begin position="132"/>
        <end position="150"/>
    </location>
</feature>
<feature type="transmembrane region" description="Helical" evidence="8">
    <location>
        <begin position="62"/>
        <end position="87"/>
    </location>
</feature>
<keyword evidence="2 8" id="KW-0813">Transport</keyword>
<name>A0A081BZ40_VECG1</name>
<accession>A0A081BZ40</accession>
<dbReference type="Proteomes" id="UP000030661">
    <property type="component" value="Unassembled WGS sequence"/>
</dbReference>
<keyword evidence="5 8" id="KW-0812">Transmembrane</keyword>
<proteinExistence type="inferred from homology"/>
<evidence type="ECO:0000259" key="9">
    <source>
        <dbReference type="PROSITE" id="PS50928"/>
    </source>
</evidence>
<organism evidence="10">
    <name type="scientific">Vecturithrix granuli</name>
    <dbReference type="NCBI Taxonomy" id="1499967"/>
    <lineage>
        <taxon>Bacteria</taxon>
        <taxon>Candidatus Moduliflexota</taxon>
        <taxon>Candidatus Vecturitrichia</taxon>
        <taxon>Candidatus Vecturitrichales</taxon>
        <taxon>Candidatus Vecturitrichaceae</taxon>
        <taxon>Candidatus Vecturithrix</taxon>
    </lineage>
</organism>
<dbReference type="eggNOG" id="COG1177">
    <property type="taxonomic scope" value="Bacteria"/>
</dbReference>